<sequence>MVTKRIVIAAPSSGCGKTTVTLGIMAALKRRGLKVAPFKVGPDFIDPGYHRLVTGVPSVNLDGWICDPGFLRESFLHHAAAADIAVVEGAMGLFDGIDGISESGSSAQVAKELRAPVVLVVDARSQARSAAALVHGFACFDPALRVAGVIFNNVASENHERILREALAAALPSVQVIGCLPRDPALGIPSRHLGLVTAEDNPLSDSFLDHLVEVVEHHLYLDALLDLDVDRLWEDAAPAAVSASADPERVRIAVARDAAFCFVYEDNLRLLEQSGAELCYFSPLADSSLPEDIGGIYLPGGYPELFAARLAANQPLKEEIRAAVEGGMPVYAECGGFIYLTQGVAAEEETHSFAGIFPVQSRMLPRRKALGYREVELLEDCIIGRRGSIARGHEFHYSEMEEMPPDVERLYRVTRKGVDLAPEGYRYKNCLASYIHLHFGSSPDLAPHFVGEARAYRKRSLT</sequence>
<comment type="function">
    <text evidence="8">Catalyzes the ATP-dependent amidation of the two carboxylate groups at positions a and c of cobyrinate, using either L-glutamine or ammonia as the nitrogen source.</text>
</comment>
<dbReference type="Gene3D" id="3.40.50.880">
    <property type="match status" value="1"/>
</dbReference>
<feature type="active site" description="Nucleophile" evidence="8">
    <location>
        <position position="334"/>
    </location>
</feature>
<organism evidence="11 12">
    <name type="scientific">Citrifermentans bremense</name>
    <dbReference type="NCBI Taxonomy" id="60035"/>
    <lineage>
        <taxon>Bacteria</taxon>
        <taxon>Pseudomonadati</taxon>
        <taxon>Thermodesulfobacteriota</taxon>
        <taxon>Desulfuromonadia</taxon>
        <taxon>Geobacterales</taxon>
        <taxon>Geobacteraceae</taxon>
        <taxon>Citrifermentans</taxon>
    </lineage>
</organism>
<dbReference type="SUPFAM" id="SSF52317">
    <property type="entry name" value="Class I glutamine amidotransferase-like"/>
    <property type="match status" value="1"/>
</dbReference>
<comment type="miscellaneous">
    <text evidence="8">The a and c carboxylates of cobyrinate are activated for nucleophilic attack via formation of a phosphorylated intermediate by ATP. CbiA catalyzes first the amidation of the c-carboxylate, and then that of the a-carboxylate.</text>
</comment>
<keyword evidence="3 8" id="KW-0436">Ligase</keyword>
<dbReference type="Pfam" id="PF01656">
    <property type="entry name" value="CbiA"/>
    <property type="match status" value="1"/>
</dbReference>
<dbReference type="KEGG" id="gbn:GEOBRER4_37010"/>
<dbReference type="Proteomes" id="UP000515472">
    <property type="component" value="Chromosome"/>
</dbReference>
<dbReference type="Pfam" id="PF07685">
    <property type="entry name" value="GATase_3"/>
    <property type="match status" value="1"/>
</dbReference>
<dbReference type="InterPro" id="IPR029062">
    <property type="entry name" value="Class_I_gatase-like"/>
</dbReference>
<dbReference type="NCBIfam" id="TIGR00379">
    <property type="entry name" value="cobB"/>
    <property type="match status" value="1"/>
</dbReference>
<dbReference type="HAMAP" id="MF_00027">
    <property type="entry name" value="CobB_CbiA"/>
    <property type="match status" value="1"/>
</dbReference>
<feature type="domain" description="CobQ/CobB/MinD/ParA nucleotide binding" evidence="9">
    <location>
        <begin position="6"/>
        <end position="192"/>
    </location>
</feature>
<comment type="catalytic activity">
    <reaction evidence="8">
        <text>cob(II)yrinate + 2 L-glutamine + 2 ATP + 2 H2O = cob(II)yrinate a,c diamide + 2 L-glutamate + 2 ADP + 2 phosphate + 2 H(+)</text>
        <dbReference type="Rhea" id="RHEA:26289"/>
        <dbReference type="ChEBI" id="CHEBI:15377"/>
        <dbReference type="ChEBI" id="CHEBI:15378"/>
        <dbReference type="ChEBI" id="CHEBI:29985"/>
        <dbReference type="ChEBI" id="CHEBI:30616"/>
        <dbReference type="ChEBI" id="CHEBI:43474"/>
        <dbReference type="ChEBI" id="CHEBI:58359"/>
        <dbReference type="ChEBI" id="CHEBI:58537"/>
        <dbReference type="ChEBI" id="CHEBI:58894"/>
        <dbReference type="ChEBI" id="CHEBI:456216"/>
        <dbReference type="EC" id="6.3.5.11"/>
    </reaction>
</comment>
<evidence type="ECO:0000256" key="4">
    <source>
        <dbReference type="ARBA" id="ARBA00022741"/>
    </source>
</evidence>
<dbReference type="PANTHER" id="PTHR43873:SF1">
    <property type="entry name" value="COBYRINATE A,C-DIAMIDE SYNTHASE"/>
    <property type="match status" value="1"/>
</dbReference>
<reference evidence="11 12" key="1">
    <citation type="submission" date="2020-06" db="EMBL/GenBank/DDBJ databases">
        <title>Interaction of electrochemicaly active bacteria, Geobacter bremensis R4 on different carbon anode.</title>
        <authorList>
            <person name="Meng L."/>
            <person name="Yoshida N."/>
        </authorList>
    </citation>
    <scope>NUCLEOTIDE SEQUENCE [LARGE SCALE GENOMIC DNA]</scope>
    <source>
        <strain evidence="11 12">R4</strain>
    </source>
</reference>
<comment type="pathway">
    <text evidence="8">Cofactor biosynthesis; adenosylcobalamin biosynthesis; cob(II)yrinate a,c-diamide from sirohydrochlorin (anaerobic route): step 10/10.</text>
</comment>
<dbReference type="RefSeq" id="WP_185243541.1">
    <property type="nucleotide sequence ID" value="NZ_AP023213.1"/>
</dbReference>
<evidence type="ECO:0000256" key="7">
    <source>
        <dbReference type="ARBA" id="ARBA00022962"/>
    </source>
</evidence>
<dbReference type="NCBIfam" id="NF002204">
    <property type="entry name" value="PRK01077.1"/>
    <property type="match status" value="1"/>
</dbReference>
<keyword evidence="12" id="KW-1185">Reference proteome</keyword>
<keyword evidence="5 8" id="KW-0067">ATP-binding</keyword>
<gene>
    <name evidence="8" type="primary">cbiA</name>
    <name evidence="11" type="ORF">GEOBRER4_n3847</name>
</gene>
<dbReference type="InterPro" id="IPR004484">
    <property type="entry name" value="CbiA/CobB_synth"/>
</dbReference>
<evidence type="ECO:0000256" key="8">
    <source>
        <dbReference type="HAMAP-Rule" id="MF_00027"/>
    </source>
</evidence>
<evidence type="ECO:0000259" key="9">
    <source>
        <dbReference type="Pfam" id="PF01656"/>
    </source>
</evidence>
<feature type="site" description="Increases nucleophilicity of active site Cys" evidence="8">
    <location>
        <position position="436"/>
    </location>
</feature>
<evidence type="ECO:0000256" key="3">
    <source>
        <dbReference type="ARBA" id="ARBA00022598"/>
    </source>
</evidence>
<name>A0A6S6MBR5_9BACT</name>
<evidence type="ECO:0000256" key="2">
    <source>
        <dbReference type="ARBA" id="ARBA00022573"/>
    </source>
</evidence>
<evidence type="ECO:0000256" key="5">
    <source>
        <dbReference type="ARBA" id="ARBA00022840"/>
    </source>
</evidence>
<keyword evidence="6 8" id="KW-0460">Magnesium</keyword>
<dbReference type="GO" id="GO:0005524">
    <property type="term" value="F:ATP binding"/>
    <property type="evidence" value="ECO:0007669"/>
    <property type="project" value="UniProtKB-UniRule"/>
</dbReference>
<dbReference type="PROSITE" id="PS51274">
    <property type="entry name" value="GATASE_COBBQ"/>
    <property type="match status" value="1"/>
</dbReference>
<dbReference type="AlphaFoldDB" id="A0A6S6MBR5"/>
<evidence type="ECO:0000313" key="11">
    <source>
        <dbReference type="EMBL" id="BCG48951.1"/>
    </source>
</evidence>
<dbReference type="GO" id="GO:0009236">
    <property type="term" value="P:cobalamin biosynthetic process"/>
    <property type="evidence" value="ECO:0007669"/>
    <property type="project" value="UniProtKB-UniRule"/>
</dbReference>
<keyword evidence="4 8" id="KW-0547">Nucleotide-binding</keyword>
<keyword evidence="7 8" id="KW-0315">Glutamine amidotransferase</keyword>
<evidence type="ECO:0000256" key="6">
    <source>
        <dbReference type="ARBA" id="ARBA00022842"/>
    </source>
</evidence>
<dbReference type="GO" id="GO:0042242">
    <property type="term" value="F:cobyrinic acid a,c-diamide synthase activity"/>
    <property type="evidence" value="ECO:0007669"/>
    <property type="project" value="UniProtKB-UniRule"/>
</dbReference>
<comment type="cofactor">
    <cofactor evidence="1 8">
        <name>Mg(2+)</name>
        <dbReference type="ChEBI" id="CHEBI:18420"/>
    </cofactor>
</comment>
<comment type="domain">
    <text evidence="8">Comprises of two domains. The C-terminal domain contains the binding site for glutamine and catalyzes the hydrolysis of this substrate to glutamate and ammonia. The N-terminal domain is anticipated to bind ATP and cobyrinate and catalyzes the ultimate synthesis of the diamide product. The ammonia produced via the glutaminase domain is probably translocated to the adjacent domain via a molecular tunnel, where it reacts with an activated intermediate.</text>
</comment>
<evidence type="ECO:0000313" key="12">
    <source>
        <dbReference type="Proteomes" id="UP000515472"/>
    </source>
</evidence>
<dbReference type="CDD" id="cd03130">
    <property type="entry name" value="GATase1_CobB"/>
    <property type="match status" value="1"/>
</dbReference>
<dbReference type="InterPro" id="IPR027417">
    <property type="entry name" value="P-loop_NTPase"/>
</dbReference>
<dbReference type="UniPathway" id="UPA00148">
    <property type="reaction ID" value="UER00231"/>
</dbReference>
<accession>A0A6S6MBR5</accession>
<keyword evidence="2 8" id="KW-0169">Cobalamin biosynthesis</keyword>
<dbReference type="PANTHER" id="PTHR43873">
    <property type="entry name" value="COBYRINATE A,C-DIAMIDE SYNTHASE"/>
    <property type="match status" value="1"/>
</dbReference>
<dbReference type="Gene3D" id="3.40.50.300">
    <property type="entry name" value="P-loop containing nucleotide triphosphate hydrolases"/>
    <property type="match status" value="2"/>
</dbReference>
<dbReference type="SUPFAM" id="SSF52540">
    <property type="entry name" value="P-loop containing nucleoside triphosphate hydrolases"/>
    <property type="match status" value="1"/>
</dbReference>
<dbReference type="EC" id="6.3.5.11" evidence="8"/>
<dbReference type="CDD" id="cd05388">
    <property type="entry name" value="CobB_N"/>
    <property type="match status" value="1"/>
</dbReference>
<dbReference type="InterPro" id="IPR011698">
    <property type="entry name" value="GATase_3"/>
</dbReference>
<proteinExistence type="inferred from homology"/>
<protein>
    <recommendedName>
        <fullName evidence="8">Cobyrinate a,c-diamide synthase</fullName>
        <ecNumber evidence="8">6.3.5.11</ecNumber>
    </recommendedName>
    <alternativeName>
        <fullName evidence="8">Cobyrinic acid a,c-diamide synthetase</fullName>
    </alternativeName>
</protein>
<comment type="similarity">
    <text evidence="8">Belongs to the CobB/CbiA family.</text>
</comment>
<dbReference type="InterPro" id="IPR002586">
    <property type="entry name" value="CobQ/CobB/MinD/ParA_Nub-bd_dom"/>
</dbReference>
<evidence type="ECO:0000259" key="10">
    <source>
        <dbReference type="Pfam" id="PF07685"/>
    </source>
</evidence>
<feature type="domain" description="CobB/CobQ-like glutamine amidotransferase" evidence="10">
    <location>
        <begin position="251"/>
        <end position="442"/>
    </location>
</feature>
<evidence type="ECO:0000256" key="1">
    <source>
        <dbReference type="ARBA" id="ARBA00001946"/>
    </source>
</evidence>
<dbReference type="EMBL" id="AP023213">
    <property type="protein sequence ID" value="BCG48951.1"/>
    <property type="molecule type" value="Genomic_DNA"/>
</dbReference>